<organism evidence="10 11">
    <name type="scientific">Acrocephalus arundinaceus</name>
    <name type="common">Great reed-warbler</name>
    <dbReference type="NCBI Taxonomy" id="39621"/>
    <lineage>
        <taxon>Eukaryota</taxon>
        <taxon>Metazoa</taxon>
        <taxon>Chordata</taxon>
        <taxon>Craniata</taxon>
        <taxon>Vertebrata</taxon>
        <taxon>Euteleostomi</taxon>
        <taxon>Archelosauria</taxon>
        <taxon>Archosauria</taxon>
        <taxon>Dinosauria</taxon>
        <taxon>Saurischia</taxon>
        <taxon>Theropoda</taxon>
        <taxon>Coelurosauria</taxon>
        <taxon>Aves</taxon>
        <taxon>Neognathae</taxon>
        <taxon>Neoaves</taxon>
        <taxon>Telluraves</taxon>
        <taxon>Australaves</taxon>
        <taxon>Passeriformes</taxon>
        <taxon>Sylvioidea</taxon>
        <taxon>Sylviidae</taxon>
        <taxon>Acrocephalinae</taxon>
        <taxon>Acrocephalus</taxon>
    </lineage>
</organism>
<evidence type="ECO:0000256" key="8">
    <source>
        <dbReference type="SAM" id="MobiDB-lite"/>
    </source>
</evidence>
<dbReference type="InterPro" id="IPR036236">
    <property type="entry name" value="Znf_C2H2_sf"/>
</dbReference>
<dbReference type="Proteomes" id="UP000549775">
    <property type="component" value="Unassembled WGS sequence"/>
</dbReference>
<feature type="domain" description="C2H2-type" evidence="9">
    <location>
        <begin position="540"/>
        <end position="567"/>
    </location>
</feature>
<keyword evidence="11" id="KW-1185">Reference proteome</keyword>
<dbReference type="PROSITE" id="PS00028">
    <property type="entry name" value="ZINC_FINGER_C2H2_1"/>
    <property type="match status" value="4"/>
</dbReference>
<evidence type="ECO:0000313" key="10">
    <source>
        <dbReference type="EMBL" id="NWZ73730.1"/>
    </source>
</evidence>
<name>A0A7K7Q208_ACRAR</name>
<dbReference type="SMART" id="SM00355">
    <property type="entry name" value="ZnF_C2H2"/>
    <property type="match status" value="4"/>
</dbReference>
<feature type="region of interest" description="Disordered" evidence="8">
    <location>
        <begin position="337"/>
        <end position="408"/>
    </location>
</feature>
<evidence type="ECO:0000256" key="6">
    <source>
        <dbReference type="ARBA" id="ARBA00023242"/>
    </source>
</evidence>
<dbReference type="AlphaFoldDB" id="A0A7K7Q208"/>
<feature type="compositionally biased region" description="Polar residues" evidence="8">
    <location>
        <begin position="32"/>
        <end position="50"/>
    </location>
</feature>
<dbReference type="GO" id="GO:0008270">
    <property type="term" value="F:zinc ion binding"/>
    <property type="evidence" value="ECO:0007669"/>
    <property type="project" value="UniProtKB-KW"/>
</dbReference>
<feature type="compositionally biased region" description="Polar residues" evidence="8">
    <location>
        <begin position="93"/>
        <end position="192"/>
    </location>
</feature>
<comment type="caution">
    <text evidence="10">The sequence shown here is derived from an EMBL/GenBank/DDBJ whole genome shotgun (WGS) entry which is preliminary data.</text>
</comment>
<keyword evidence="3" id="KW-0677">Repeat</keyword>
<reference evidence="10 11" key="1">
    <citation type="submission" date="2019-09" db="EMBL/GenBank/DDBJ databases">
        <title>Bird 10,000 Genomes (B10K) Project - Family phase.</title>
        <authorList>
            <person name="Zhang G."/>
        </authorList>
    </citation>
    <scope>NUCLEOTIDE SEQUENCE [LARGE SCALE GENOMIC DNA]</scope>
    <source>
        <strain evidence="10">OUT-0054</strain>
        <tissue evidence="10">Blood</tissue>
    </source>
</reference>
<evidence type="ECO:0000256" key="7">
    <source>
        <dbReference type="PROSITE-ProRule" id="PRU00042"/>
    </source>
</evidence>
<evidence type="ECO:0000256" key="2">
    <source>
        <dbReference type="ARBA" id="ARBA00022723"/>
    </source>
</evidence>
<dbReference type="SUPFAM" id="SSF57667">
    <property type="entry name" value="beta-beta-alpha zinc fingers"/>
    <property type="match status" value="2"/>
</dbReference>
<dbReference type="InterPro" id="IPR013087">
    <property type="entry name" value="Znf_C2H2_type"/>
</dbReference>
<feature type="compositionally biased region" description="Polar residues" evidence="8">
    <location>
        <begin position="219"/>
        <end position="253"/>
    </location>
</feature>
<dbReference type="EMBL" id="VZST01010503">
    <property type="protein sequence ID" value="NWZ73730.1"/>
    <property type="molecule type" value="Genomic_DNA"/>
</dbReference>
<keyword evidence="4 7" id="KW-0863">Zinc-finger</keyword>
<dbReference type="GO" id="GO:0000977">
    <property type="term" value="F:RNA polymerase II transcription regulatory region sequence-specific DNA binding"/>
    <property type="evidence" value="ECO:0007669"/>
    <property type="project" value="TreeGrafter"/>
</dbReference>
<evidence type="ECO:0000256" key="4">
    <source>
        <dbReference type="ARBA" id="ARBA00022771"/>
    </source>
</evidence>
<feature type="compositionally biased region" description="Basic and acidic residues" evidence="8">
    <location>
        <begin position="21"/>
        <end position="30"/>
    </location>
</feature>
<gene>
    <name evidence="10" type="primary">Znf777_0</name>
    <name evidence="10" type="ORF">ACRARU_R15160</name>
</gene>
<feature type="domain" description="C2H2-type" evidence="9">
    <location>
        <begin position="568"/>
        <end position="590"/>
    </location>
</feature>
<keyword evidence="5" id="KW-0862">Zinc</keyword>
<dbReference type="GO" id="GO:0000981">
    <property type="term" value="F:DNA-binding transcription factor activity, RNA polymerase II-specific"/>
    <property type="evidence" value="ECO:0007669"/>
    <property type="project" value="TreeGrafter"/>
</dbReference>
<feature type="compositionally biased region" description="Polar residues" evidence="8">
    <location>
        <begin position="58"/>
        <end position="87"/>
    </location>
</feature>
<evidence type="ECO:0000313" key="11">
    <source>
        <dbReference type="Proteomes" id="UP000549775"/>
    </source>
</evidence>
<protein>
    <submittedName>
        <fullName evidence="10">ZN777 protein</fullName>
    </submittedName>
</protein>
<dbReference type="PANTHER" id="PTHR14196">
    <property type="entry name" value="ODD-SKIPPED - RELATED"/>
    <property type="match status" value="1"/>
</dbReference>
<keyword evidence="2" id="KW-0479">Metal-binding</keyword>
<feature type="domain" description="C2H2-type" evidence="9">
    <location>
        <begin position="430"/>
        <end position="457"/>
    </location>
</feature>
<dbReference type="OrthoDB" id="8922241at2759"/>
<feature type="non-terminal residue" evidence="10">
    <location>
        <position position="1"/>
    </location>
</feature>
<feature type="region of interest" description="Disordered" evidence="8">
    <location>
        <begin position="616"/>
        <end position="635"/>
    </location>
</feature>
<feature type="compositionally biased region" description="Polar residues" evidence="8">
    <location>
        <begin position="260"/>
        <end position="291"/>
    </location>
</feature>
<dbReference type="Pfam" id="PF00096">
    <property type="entry name" value="zf-C2H2"/>
    <property type="match status" value="2"/>
</dbReference>
<dbReference type="FunFam" id="3.30.160.60:FF:000624">
    <property type="entry name" value="zinc finger protein 697"/>
    <property type="match status" value="1"/>
</dbReference>
<feature type="non-terminal residue" evidence="10">
    <location>
        <position position="684"/>
    </location>
</feature>
<dbReference type="PROSITE" id="PS50157">
    <property type="entry name" value="ZINC_FINGER_C2H2_2"/>
    <property type="match status" value="4"/>
</dbReference>
<dbReference type="GO" id="GO:0005634">
    <property type="term" value="C:nucleus"/>
    <property type="evidence" value="ECO:0007669"/>
    <property type="project" value="UniProtKB-SubCell"/>
</dbReference>
<evidence type="ECO:0000256" key="5">
    <source>
        <dbReference type="ARBA" id="ARBA00022833"/>
    </source>
</evidence>
<evidence type="ECO:0000256" key="1">
    <source>
        <dbReference type="ARBA" id="ARBA00004123"/>
    </source>
</evidence>
<feature type="compositionally biased region" description="Basic and acidic residues" evidence="8">
    <location>
        <begin position="193"/>
        <end position="215"/>
    </location>
</feature>
<feature type="compositionally biased region" description="Acidic residues" evidence="8">
    <location>
        <begin position="337"/>
        <end position="359"/>
    </location>
</feature>
<dbReference type="PANTHER" id="PTHR14196:SF12">
    <property type="entry name" value="ZINC FINGER PROTEIN 208-LIKE"/>
    <property type="match status" value="1"/>
</dbReference>
<feature type="region of interest" description="Disordered" evidence="8">
    <location>
        <begin position="1"/>
        <end position="314"/>
    </location>
</feature>
<feature type="domain" description="C2H2-type" evidence="9">
    <location>
        <begin position="458"/>
        <end position="485"/>
    </location>
</feature>
<dbReference type="InterPro" id="IPR050717">
    <property type="entry name" value="C2H2-ZF_Transcription_Reg"/>
</dbReference>
<accession>A0A7K7Q208</accession>
<comment type="subcellular location">
    <subcellularLocation>
        <location evidence="1">Nucleus</location>
    </subcellularLocation>
</comment>
<dbReference type="Gene3D" id="3.30.160.60">
    <property type="entry name" value="Classic Zinc Finger"/>
    <property type="match status" value="4"/>
</dbReference>
<sequence length="684" mass="75795">NPLFSAPGADSAKSTPSGRTCIERDEEPSKEWTWTRSGNSHKTPQIQPGDSQERPETQIGNSPKSPRTRSGNSPKSPWTRSGNSQKTPRTHTGDSPKSSWTRSGDSPNQKTPQIQTEDRQNPPQTQTGDSPKSSWTRSGNSHKTPQIQPGDSQEPPETQIGNSPKSPRTRSGNNQKTPQIQNWDSQEHPQIQTEEKQETPQVQTEEKQKNTKKQNENNPKSTRTQNGNSPKSPRTRSGNSPKPPWTQSGNSPKSLWAHTGDSQTLPQTQVEDNQNPLQTGVPNNEKPLQTSEEMEQQEEALGQDPMPMEAGPELPILLMNVMSLGDCQLGTVAEEDLEMEEDPAEPDTEDASPMEDETPCEGVSPEDIKVKEEEPELLTEESTPSPGSEIQKCPKNELVKGKSKKKPNRCETSNLLMGNCRRGYVREWSHPCTECGKRFRLKINLIIHQRSHAKEGPYECPVCEIGFSNKRHLDLHHSIHVKDRAFGAKVWGNVHPELRIRPRRHLCGRGHAGGAWLGQPKKEPDGESLAGIARPPDSRLKCPYCKKFLSCSVSLQRHIQTHTRERPYCCSSCNKCFTRSNHLLRHKKIHERALAALQQESSAQPPAAVPVSLQHGAPEAERSLSQGNESPEDVKASLPNELLLGTTPLGLPDKGSLVPDCIRNTVQPVVQLGSRAVASEMAEK</sequence>
<evidence type="ECO:0000256" key="3">
    <source>
        <dbReference type="ARBA" id="ARBA00022737"/>
    </source>
</evidence>
<keyword evidence="6" id="KW-0539">Nucleus</keyword>
<proteinExistence type="predicted"/>
<dbReference type="FunFam" id="3.30.160.60:FF:000145">
    <property type="entry name" value="Zinc finger protein 574"/>
    <property type="match status" value="1"/>
</dbReference>
<evidence type="ECO:0000259" key="9">
    <source>
        <dbReference type="PROSITE" id="PS50157"/>
    </source>
</evidence>